<dbReference type="SUPFAM" id="SSF48452">
    <property type="entry name" value="TPR-like"/>
    <property type="match status" value="1"/>
</dbReference>
<evidence type="ECO:0000313" key="4">
    <source>
        <dbReference type="EMBL" id="OVA19690.1"/>
    </source>
</evidence>
<accession>A0A200RAE4</accession>
<dbReference type="AlphaFoldDB" id="A0A200RAE4"/>
<evidence type="ECO:0000256" key="2">
    <source>
        <dbReference type="ARBA" id="ARBA00022737"/>
    </source>
</evidence>
<dbReference type="GO" id="GO:0003729">
    <property type="term" value="F:mRNA binding"/>
    <property type="evidence" value="ECO:0007669"/>
    <property type="project" value="UniProtKB-ARBA"/>
</dbReference>
<dbReference type="InterPro" id="IPR002885">
    <property type="entry name" value="PPR_rpt"/>
</dbReference>
<name>A0A200RAE4_MACCD</name>
<feature type="repeat" description="PPR" evidence="3">
    <location>
        <begin position="337"/>
        <end position="371"/>
    </location>
</feature>
<feature type="repeat" description="PPR" evidence="3">
    <location>
        <begin position="98"/>
        <end position="132"/>
    </location>
</feature>
<dbReference type="Pfam" id="PF13041">
    <property type="entry name" value="PPR_2"/>
    <property type="match status" value="2"/>
</dbReference>
<dbReference type="Gene3D" id="1.25.40.10">
    <property type="entry name" value="Tetratricopeptide repeat domain"/>
    <property type="match status" value="4"/>
</dbReference>
<feature type="repeat" description="PPR" evidence="3">
    <location>
        <begin position="236"/>
        <end position="270"/>
    </location>
</feature>
<dbReference type="PROSITE" id="PS51375">
    <property type="entry name" value="PPR"/>
    <property type="match status" value="3"/>
</dbReference>
<dbReference type="InterPro" id="IPR046960">
    <property type="entry name" value="PPR_At4g14850-like_plant"/>
</dbReference>
<dbReference type="OMA" id="EVRQVHA"/>
<dbReference type="PANTHER" id="PTHR47926">
    <property type="entry name" value="PENTATRICOPEPTIDE REPEAT-CONTAINING PROTEIN"/>
    <property type="match status" value="1"/>
</dbReference>
<evidence type="ECO:0000256" key="1">
    <source>
        <dbReference type="ARBA" id="ARBA00006643"/>
    </source>
</evidence>
<dbReference type="GO" id="GO:0009451">
    <property type="term" value="P:RNA modification"/>
    <property type="evidence" value="ECO:0007669"/>
    <property type="project" value="InterPro"/>
</dbReference>
<dbReference type="InterPro" id="IPR011990">
    <property type="entry name" value="TPR-like_helical_dom_sf"/>
</dbReference>
<keyword evidence="2" id="KW-0677">Repeat</keyword>
<reference evidence="4 5" key="1">
    <citation type="journal article" date="2017" name="Mol. Plant">
        <title>The Genome of Medicinal Plant Macleaya cordata Provides New Insights into Benzylisoquinoline Alkaloids Metabolism.</title>
        <authorList>
            <person name="Liu X."/>
            <person name="Liu Y."/>
            <person name="Huang P."/>
            <person name="Ma Y."/>
            <person name="Qing Z."/>
            <person name="Tang Q."/>
            <person name="Cao H."/>
            <person name="Cheng P."/>
            <person name="Zheng Y."/>
            <person name="Yuan Z."/>
            <person name="Zhou Y."/>
            <person name="Liu J."/>
            <person name="Tang Z."/>
            <person name="Zhuo Y."/>
            <person name="Zhang Y."/>
            <person name="Yu L."/>
            <person name="Huang J."/>
            <person name="Yang P."/>
            <person name="Peng Q."/>
            <person name="Zhang J."/>
            <person name="Jiang W."/>
            <person name="Zhang Z."/>
            <person name="Lin K."/>
            <person name="Ro D.K."/>
            <person name="Chen X."/>
            <person name="Xiong X."/>
            <person name="Shang Y."/>
            <person name="Huang S."/>
            <person name="Zeng J."/>
        </authorList>
    </citation>
    <scope>NUCLEOTIDE SEQUENCE [LARGE SCALE GENOMIC DNA]</scope>
    <source>
        <strain evidence="5">cv. BLH2017</strain>
        <tissue evidence="4">Root</tissue>
    </source>
</reference>
<sequence length="561" mass="62788">MACSPPPISLSRLKPNTVVEVFPSDTPTTSTLRIPATIFLHQIRCKSFREVAQLHAQLLVSGLFISRPTTAGNLIHSYLSISYFDYASSVFSRIVFPDVFAYNTMIRGFTEHNQPYHSLLLYNQMLLEGLVPDNYTYTRVFKACARANAFFEGKQVHCQVIKTRKRKKISPPDTHVHSSLIHMYSNSSDCLHSAQLVLKEFTEENTLINNSMISGYFRHGCTEEAKGLFDGTAGKDAASWSAMVSGYTKNGMHVEALNVFRKMIACQTTPNESMVVSAVTACARLGALDQGRWIHMYANRIGLEISLTLGTALVDMYAKSGSIDDSYEIFKKMPRRDVVTWGAMISGFAMHGQAQKCFKLFDEMVGSGIRPNAIIFVAILSACSHVGYVKAGHHYFNQMVQSFGIKPSIEHYGCMVDLLGRAGRLAEAEELMLSMPEEPNSIIWGALLAACRTHKDLQRGKRAFRCLLQLEPRSGDRYKLAGQMFAASGDKEEAIEVMKLIKEKEMETTCGSSFIEVDGRVHEFMVGDTCHSEAEEIYMMLEEIKRKLEEPAWECRAEGTE</sequence>
<dbReference type="NCBIfam" id="TIGR00756">
    <property type="entry name" value="PPR"/>
    <property type="match status" value="4"/>
</dbReference>
<dbReference type="Proteomes" id="UP000195402">
    <property type="component" value="Unassembled WGS sequence"/>
</dbReference>
<dbReference type="FunFam" id="1.25.40.10:FF:000690">
    <property type="entry name" value="Pentatricopeptide repeat-containing protein"/>
    <property type="match status" value="1"/>
</dbReference>
<evidence type="ECO:0000256" key="3">
    <source>
        <dbReference type="PROSITE-ProRule" id="PRU00708"/>
    </source>
</evidence>
<dbReference type="InParanoid" id="A0A200RAE4"/>
<dbReference type="PANTHER" id="PTHR47926:SF529">
    <property type="entry name" value="TETRATRICOPEPTIDE-LIKE HELICAL DOMAIN SUPERFAMILY"/>
    <property type="match status" value="1"/>
</dbReference>
<gene>
    <name evidence="4" type="ORF">BVC80_9059g8</name>
</gene>
<protein>
    <submittedName>
        <fullName evidence="4">Pentatricopeptide repeat</fullName>
    </submittedName>
</protein>
<evidence type="ECO:0000313" key="5">
    <source>
        <dbReference type="Proteomes" id="UP000195402"/>
    </source>
</evidence>
<dbReference type="EMBL" id="MVGT01000180">
    <property type="protein sequence ID" value="OVA19690.1"/>
    <property type="molecule type" value="Genomic_DNA"/>
</dbReference>
<proteinExistence type="inferred from homology"/>
<comment type="similarity">
    <text evidence="1">Belongs to the PPR family. PCMP-H subfamily.</text>
</comment>
<keyword evidence="5" id="KW-1185">Reference proteome</keyword>
<comment type="caution">
    <text evidence="4">The sequence shown here is derived from an EMBL/GenBank/DDBJ whole genome shotgun (WGS) entry which is preliminary data.</text>
</comment>
<dbReference type="Pfam" id="PF01535">
    <property type="entry name" value="PPR"/>
    <property type="match status" value="3"/>
</dbReference>
<organism evidence="4 5">
    <name type="scientific">Macleaya cordata</name>
    <name type="common">Five-seeded plume-poppy</name>
    <name type="synonym">Bocconia cordata</name>
    <dbReference type="NCBI Taxonomy" id="56857"/>
    <lineage>
        <taxon>Eukaryota</taxon>
        <taxon>Viridiplantae</taxon>
        <taxon>Streptophyta</taxon>
        <taxon>Embryophyta</taxon>
        <taxon>Tracheophyta</taxon>
        <taxon>Spermatophyta</taxon>
        <taxon>Magnoliopsida</taxon>
        <taxon>Ranunculales</taxon>
        <taxon>Papaveraceae</taxon>
        <taxon>Papaveroideae</taxon>
        <taxon>Macleaya</taxon>
    </lineage>
</organism>
<dbReference type="OrthoDB" id="1215332at2759"/>